<keyword evidence="2" id="KW-0812">Transmembrane</keyword>
<dbReference type="InterPro" id="IPR058061">
    <property type="entry name" value="SCO4848-like"/>
</dbReference>
<name>A0A6J4KXR8_9ACTN</name>
<dbReference type="EMBL" id="CADCUB010000051">
    <property type="protein sequence ID" value="CAA9316917.1"/>
    <property type="molecule type" value="Genomic_DNA"/>
</dbReference>
<dbReference type="AlphaFoldDB" id="A0A6J4KXR8"/>
<organism evidence="3">
    <name type="scientific">uncultured Frankineae bacterium</name>
    <dbReference type="NCBI Taxonomy" id="437475"/>
    <lineage>
        <taxon>Bacteria</taxon>
        <taxon>Bacillati</taxon>
        <taxon>Actinomycetota</taxon>
        <taxon>Actinomycetes</taxon>
        <taxon>Frankiales</taxon>
        <taxon>environmental samples</taxon>
    </lineage>
</organism>
<accession>A0A6J4KXR8</accession>
<feature type="transmembrane region" description="Helical" evidence="2">
    <location>
        <begin position="46"/>
        <end position="68"/>
    </location>
</feature>
<keyword evidence="2" id="KW-0472">Membrane</keyword>
<gene>
    <name evidence="3" type="ORF">AVDCRST_MAG07-937</name>
</gene>
<evidence type="ECO:0000256" key="2">
    <source>
        <dbReference type="SAM" id="Phobius"/>
    </source>
</evidence>
<feature type="transmembrane region" description="Helical" evidence="2">
    <location>
        <begin position="80"/>
        <end position="102"/>
    </location>
</feature>
<keyword evidence="2" id="KW-1133">Transmembrane helix</keyword>
<reference evidence="3" key="1">
    <citation type="submission" date="2020-02" db="EMBL/GenBank/DDBJ databases">
        <authorList>
            <person name="Meier V. D."/>
        </authorList>
    </citation>
    <scope>NUCLEOTIDE SEQUENCE</scope>
    <source>
        <strain evidence="3">AVDCRST_MAG07</strain>
    </source>
</reference>
<feature type="region of interest" description="Disordered" evidence="1">
    <location>
        <begin position="1"/>
        <end position="33"/>
    </location>
</feature>
<protein>
    <submittedName>
        <fullName evidence="3">Uncharacterized protein</fullName>
    </submittedName>
</protein>
<evidence type="ECO:0000256" key="1">
    <source>
        <dbReference type="SAM" id="MobiDB-lite"/>
    </source>
</evidence>
<dbReference type="NCBIfam" id="NF046117">
    <property type="entry name" value="SCO4848_fam"/>
    <property type="match status" value="1"/>
</dbReference>
<evidence type="ECO:0000313" key="3">
    <source>
        <dbReference type="EMBL" id="CAA9316917.1"/>
    </source>
</evidence>
<sequence>MGHLTAAGSVGTGRRWPGAGGRFDARSRGTPVPSDTEVVLLSRKTAALLVAAGLWPLLVWPNFVRVVATDERAFDDGPTAYLGVHVALAVVSMSIGVALVVLGVRAWRRSAAPDQQVLATR</sequence>
<proteinExistence type="predicted"/>
<dbReference type="Pfam" id="PF26606">
    <property type="entry name" value="SCO4848"/>
    <property type="match status" value="1"/>
</dbReference>